<organism evidence="8 9">
    <name type="scientific">Psychroserpens algicola</name>
    <dbReference type="NCBI Taxonomy" id="1719034"/>
    <lineage>
        <taxon>Bacteria</taxon>
        <taxon>Pseudomonadati</taxon>
        <taxon>Bacteroidota</taxon>
        <taxon>Flavobacteriia</taxon>
        <taxon>Flavobacteriales</taxon>
        <taxon>Flavobacteriaceae</taxon>
        <taxon>Psychroserpens</taxon>
    </lineage>
</organism>
<comment type="caution">
    <text evidence="8">The sequence shown here is derived from an EMBL/GenBank/DDBJ whole genome shotgun (WGS) entry which is preliminary data.</text>
</comment>
<sequence length="204" mass="22220">MAEIITKIFFLIAVIDPLGSVPVYLEATKQLDLKHKKKVAIRASVIAFLILLFFIVVGQLILEGMEVTLDAFQISGGVILFLFALTMIFGEGKPESEKHLINNYKDVTIFPVAIPSIASPGAIMAVVLLTDNNIYTIEQQAITTGLVLIVVSITMLILLAANLIQKRIGEYGITVISKVMGLILAAYAVQSILTGLKDFFIVLK</sequence>
<proteinExistence type="inferred from homology"/>
<feature type="transmembrane region" description="Helical" evidence="7">
    <location>
        <begin position="109"/>
        <end position="129"/>
    </location>
</feature>
<evidence type="ECO:0000256" key="6">
    <source>
        <dbReference type="ARBA" id="ARBA00023136"/>
    </source>
</evidence>
<evidence type="ECO:0000256" key="3">
    <source>
        <dbReference type="ARBA" id="ARBA00022475"/>
    </source>
</evidence>
<dbReference type="PANTHER" id="PTHR33508">
    <property type="entry name" value="UPF0056 MEMBRANE PROTEIN YHCE"/>
    <property type="match status" value="1"/>
</dbReference>
<evidence type="ECO:0000256" key="4">
    <source>
        <dbReference type="ARBA" id="ARBA00022692"/>
    </source>
</evidence>
<comment type="subcellular location">
    <subcellularLocation>
        <location evidence="1 7">Cell membrane</location>
        <topology evidence="1 7">Multi-pass membrane protein</topology>
    </subcellularLocation>
</comment>
<dbReference type="RefSeq" id="WP_248413082.1">
    <property type="nucleotide sequence ID" value="NZ_JALPQF010000009.1"/>
</dbReference>
<keyword evidence="5 7" id="KW-1133">Transmembrane helix</keyword>
<name>A0ABT0H9G4_9FLAO</name>
<evidence type="ECO:0000313" key="9">
    <source>
        <dbReference type="Proteomes" id="UP001203687"/>
    </source>
</evidence>
<dbReference type="EMBL" id="JALPQF010000009">
    <property type="protein sequence ID" value="MCK8481007.1"/>
    <property type="molecule type" value="Genomic_DNA"/>
</dbReference>
<dbReference type="Pfam" id="PF01914">
    <property type="entry name" value="MarC"/>
    <property type="match status" value="1"/>
</dbReference>
<accession>A0ABT0H9G4</accession>
<gene>
    <name evidence="8" type="ORF">MUY34_10255</name>
</gene>
<feature type="transmembrane region" description="Helical" evidence="7">
    <location>
        <begin position="171"/>
        <end position="193"/>
    </location>
</feature>
<evidence type="ECO:0000256" key="5">
    <source>
        <dbReference type="ARBA" id="ARBA00022989"/>
    </source>
</evidence>
<feature type="transmembrane region" description="Helical" evidence="7">
    <location>
        <begin position="141"/>
        <end position="164"/>
    </location>
</feature>
<keyword evidence="4 7" id="KW-0812">Transmembrane</keyword>
<evidence type="ECO:0000313" key="8">
    <source>
        <dbReference type="EMBL" id="MCK8481007.1"/>
    </source>
</evidence>
<keyword evidence="3" id="KW-1003">Cell membrane</keyword>
<reference evidence="8" key="1">
    <citation type="submission" date="2022-04" db="EMBL/GenBank/DDBJ databases">
        <authorList>
            <person name="Ren T."/>
        </authorList>
    </citation>
    <scope>NUCLEOTIDE SEQUENCE</scope>
    <source>
        <strain evidence="8">F63249</strain>
    </source>
</reference>
<keyword evidence="6 7" id="KW-0472">Membrane</keyword>
<comment type="similarity">
    <text evidence="2 7">Belongs to the UPF0056 (MarC) family.</text>
</comment>
<dbReference type="NCBIfam" id="TIGR00427">
    <property type="entry name" value="NAAT family transporter"/>
    <property type="match status" value="1"/>
</dbReference>
<evidence type="ECO:0000256" key="2">
    <source>
        <dbReference type="ARBA" id="ARBA00009784"/>
    </source>
</evidence>
<protein>
    <recommendedName>
        <fullName evidence="7">UPF0056 membrane protein</fullName>
    </recommendedName>
</protein>
<evidence type="ECO:0000256" key="7">
    <source>
        <dbReference type="RuleBase" id="RU362048"/>
    </source>
</evidence>
<keyword evidence="9" id="KW-1185">Reference proteome</keyword>
<feature type="transmembrane region" description="Helical" evidence="7">
    <location>
        <begin position="68"/>
        <end position="89"/>
    </location>
</feature>
<evidence type="ECO:0000256" key="1">
    <source>
        <dbReference type="ARBA" id="ARBA00004651"/>
    </source>
</evidence>
<dbReference type="PANTHER" id="PTHR33508:SF1">
    <property type="entry name" value="UPF0056 MEMBRANE PROTEIN YHCE"/>
    <property type="match status" value="1"/>
</dbReference>
<feature type="transmembrane region" description="Helical" evidence="7">
    <location>
        <begin position="6"/>
        <end position="27"/>
    </location>
</feature>
<dbReference type="Proteomes" id="UP001203687">
    <property type="component" value="Unassembled WGS sequence"/>
</dbReference>
<dbReference type="InterPro" id="IPR002771">
    <property type="entry name" value="Multi_antbiot-R_MarC"/>
</dbReference>
<feature type="transmembrane region" description="Helical" evidence="7">
    <location>
        <begin position="39"/>
        <end position="62"/>
    </location>
</feature>